<evidence type="ECO:0000256" key="8">
    <source>
        <dbReference type="RuleBase" id="RU004190"/>
    </source>
</evidence>
<dbReference type="GO" id="GO:0009298">
    <property type="term" value="P:GDP-mannose biosynthetic process"/>
    <property type="evidence" value="ECO:0007669"/>
    <property type="project" value="TreeGrafter"/>
</dbReference>
<dbReference type="SUPFAM" id="SSF159283">
    <property type="entry name" value="Guanosine diphospho-D-mannose pyrophosphorylase/mannose-6-phosphate isomerase linker domain"/>
    <property type="match status" value="1"/>
</dbReference>
<evidence type="ECO:0000313" key="12">
    <source>
        <dbReference type="Proteomes" id="UP001138757"/>
    </source>
</evidence>
<keyword evidence="6" id="KW-0342">GTP-binding</keyword>
<dbReference type="Proteomes" id="UP001138757">
    <property type="component" value="Unassembled WGS sequence"/>
</dbReference>
<dbReference type="InterPro" id="IPR005835">
    <property type="entry name" value="NTP_transferase_dom"/>
</dbReference>
<dbReference type="InterPro" id="IPR006375">
    <property type="entry name" value="Man1P_GuaTrfase/Man6P_Isoase"/>
</dbReference>
<dbReference type="GO" id="GO:0016853">
    <property type="term" value="F:isomerase activity"/>
    <property type="evidence" value="ECO:0007669"/>
    <property type="project" value="UniProtKB-KW"/>
</dbReference>
<keyword evidence="12" id="KW-1185">Reference proteome</keyword>
<dbReference type="RefSeq" id="WP_214622384.1">
    <property type="nucleotide sequence ID" value="NZ_JAHGAW010000004.1"/>
</dbReference>
<dbReference type="InterPro" id="IPR029044">
    <property type="entry name" value="Nucleotide-diphossugar_trans"/>
</dbReference>
<dbReference type="InterPro" id="IPR049577">
    <property type="entry name" value="GMPP_N"/>
</dbReference>
<dbReference type="GO" id="GO:0000271">
    <property type="term" value="P:polysaccharide biosynthetic process"/>
    <property type="evidence" value="ECO:0007669"/>
    <property type="project" value="InterPro"/>
</dbReference>
<evidence type="ECO:0000256" key="4">
    <source>
        <dbReference type="ARBA" id="ARBA00022695"/>
    </source>
</evidence>
<evidence type="ECO:0000256" key="3">
    <source>
        <dbReference type="ARBA" id="ARBA00022679"/>
    </source>
</evidence>
<dbReference type="Gene3D" id="3.90.550.10">
    <property type="entry name" value="Spore Coat Polysaccharide Biosynthesis Protein SpsA, Chain A"/>
    <property type="match status" value="1"/>
</dbReference>
<dbReference type="CDD" id="cd02509">
    <property type="entry name" value="GDP-M1P_Guanylyltransferase"/>
    <property type="match status" value="1"/>
</dbReference>
<comment type="caution">
    <text evidence="11">The sequence shown here is derived from an EMBL/GenBank/DDBJ whole genome shotgun (WGS) entry which is preliminary data.</text>
</comment>
<gene>
    <name evidence="11" type="ORF">KK488_06655</name>
</gene>
<organism evidence="11 12">
    <name type="scientific">Sphingobium nicotianae</name>
    <dbReference type="NCBI Taxonomy" id="2782607"/>
    <lineage>
        <taxon>Bacteria</taxon>
        <taxon>Pseudomonadati</taxon>
        <taxon>Pseudomonadota</taxon>
        <taxon>Alphaproteobacteria</taxon>
        <taxon>Sphingomonadales</taxon>
        <taxon>Sphingomonadaceae</taxon>
        <taxon>Sphingobium</taxon>
    </lineage>
</organism>
<dbReference type="FunFam" id="3.90.550.10:FF:000046">
    <property type="entry name" value="Mannose-1-phosphate guanylyltransferase (GDP)"/>
    <property type="match status" value="1"/>
</dbReference>
<dbReference type="GO" id="GO:0004475">
    <property type="term" value="F:mannose-1-phosphate guanylyltransferase (GTP) activity"/>
    <property type="evidence" value="ECO:0007669"/>
    <property type="project" value="UniProtKB-EC"/>
</dbReference>
<dbReference type="PANTHER" id="PTHR46390">
    <property type="entry name" value="MANNOSE-1-PHOSPHATE GUANYLYLTRANSFERASE"/>
    <property type="match status" value="1"/>
</dbReference>
<evidence type="ECO:0000256" key="6">
    <source>
        <dbReference type="ARBA" id="ARBA00023134"/>
    </source>
</evidence>
<proteinExistence type="inferred from homology"/>
<evidence type="ECO:0000256" key="7">
    <source>
        <dbReference type="ARBA" id="ARBA00047343"/>
    </source>
</evidence>
<evidence type="ECO:0000256" key="5">
    <source>
        <dbReference type="ARBA" id="ARBA00022741"/>
    </source>
</evidence>
<dbReference type="InterPro" id="IPR054566">
    <property type="entry name" value="ManC/GMP-like_b-helix"/>
</dbReference>
<dbReference type="AlphaFoldDB" id="A0A9X1DAX2"/>
<keyword evidence="4 11" id="KW-0548">Nucleotidyltransferase</keyword>
<dbReference type="Pfam" id="PF22640">
    <property type="entry name" value="ManC_GMP_beta-helix"/>
    <property type="match status" value="1"/>
</dbReference>
<keyword evidence="11" id="KW-0413">Isomerase</keyword>
<accession>A0A9X1DAX2</accession>
<evidence type="ECO:0000256" key="1">
    <source>
        <dbReference type="ARBA" id="ARBA00006115"/>
    </source>
</evidence>
<dbReference type="GO" id="GO:0005525">
    <property type="term" value="F:GTP binding"/>
    <property type="evidence" value="ECO:0007669"/>
    <property type="project" value="UniProtKB-KW"/>
</dbReference>
<dbReference type="EC" id="2.7.7.13" evidence="2"/>
<evidence type="ECO:0000259" key="9">
    <source>
        <dbReference type="Pfam" id="PF00483"/>
    </source>
</evidence>
<sequence length="352" mass="36657">MPVKQPITPVILSGGSGTRLWPVSRGERPKQFIALTDERTMFQLTLARIAGLAGATAPVIVGNAAHVDLIHDQGDEGMTLILEPMARNTAPAIALAAIALEEQDSAMLVMPSDHVIADVAAFHAAIARARDLVAQGWLVTFGIEPDAPETGFGYIALGDELADGVRKVARFVEKPDAARAAQMLADGGHVWNAGIFLFSARAYLAALAQHQPAMLAAARAAMAGASHGGNIIQPAAEAFAACPSDSIDYAVMERADKVACAPVAMGWSDVGSWDALHALAPKDAANNALHGPSYAIEATGCLIRSDGPHVTVVGANDLIVIATGDEILILPRGKSQDVRKAVAALAERVNKP</sequence>
<keyword evidence="5" id="KW-0547">Nucleotide-binding</keyword>
<dbReference type="SUPFAM" id="SSF53448">
    <property type="entry name" value="Nucleotide-diphospho-sugar transferases"/>
    <property type="match status" value="1"/>
</dbReference>
<name>A0A9X1DAX2_9SPHN</name>
<feature type="domain" description="Nucleotidyl transferase" evidence="9">
    <location>
        <begin position="9"/>
        <end position="284"/>
    </location>
</feature>
<dbReference type="Pfam" id="PF00483">
    <property type="entry name" value="NTP_transferase"/>
    <property type="match status" value="1"/>
</dbReference>
<dbReference type="EMBL" id="JAHGAW010000004">
    <property type="protein sequence ID" value="MBT2186626.1"/>
    <property type="molecule type" value="Genomic_DNA"/>
</dbReference>
<evidence type="ECO:0000313" key="11">
    <source>
        <dbReference type="EMBL" id="MBT2186626.1"/>
    </source>
</evidence>
<evidence type="ECO:0000259" key="10">
    <source>
        <dbReference type="Pfam" id="PF22640"/>
    </source>
</evidence>
<feature type="domain" description="MannoseP isomerase/GMP-like beta-helix" evidence="10">
    <location>
        <begin position="295"/>
        <end position="345"/>
    </location>
</feature>
<keyword evidence="3 11" id="KW-0808">Transferase</keyword>
<dbReference type="InterPro" id="IPR051161">
    <property type="entry name" value="Mannose-6P_isomerase_type2"/>
</dbReference>
<reference evidence="11" key="1">
    <citation type="submission" date="2021-05" db="EMBL/GenBank/DDBJ databases">
        <title>Genome of Sphingobium sp. strain.</title>
        <authorList>
            <person name="Fan R."/>
        </authorList>
    </citation>
    <scope>NUCLEOTIDE SEQUENCE</scope>
    <source>
        <strain evidence="11">H33</strain>
    </source>
</reference>
<comment type="catalytic activity">
    <reaction evidence="7">
        <text>alpha-D-mannose 1-phosphate + GTP + H(+) = GDP-alpha-D-mannose + diphosphate</text>
        <dbReference type="Rhea" id="RHEA:15229"/>
        <dbReference type="ChEBI" id="CHEBI:15378"/>
        <dbReference type="ChEBI" id="CHEBI:33019"/>
        <dbReference type="ChEBI" id="CHEBI:37565"/>
        <dbReference type="ChEBI" id="CHEBI:57527"/>
        <dbReference type="ChEBI" id="CHEBI:58409"/>
        <dbReference type="EC" id="2.7.7.13"/>
    </reaction>
</comment>
<dbReference type="NCBIfam" id="TIGR01479">
    <property type="entry name" value="GMP_PMI"/>
    <property type="match status" value="1"/>
</dbReference>
<dbReference type="PANTHER" id="PTHR46390:SF1">
    <property type="entry name" value="MANNOSE-1-PHOSPHATE GUANYLYLTRANSFERASE"/>
    <property type="match status" value="1"/>
</dbReference>
<comment type="similarity">
    <text evidence="1 8">Belongs to the mannose-6-phosphate isomerase type 2 family.</text>
</comment>
<evidence type="ECO:0000256" key="2">
    <source>
        <dbReference type="ARBA" id="ARBA00012387"/>
    </source>
</evidence>
<protein>
    <recommendedName>
        <fullName evidence="2">mannose-1-phosphate guanylyltransferase</fullName>
        <ecNumber evidence="2">2.7.7.13</ecNumber>
    </recommendedName>
</protein>